<name>A0A8H5Y514_9HYPO</name>
<feature type="region of interest" description="Disordered" evidence="1">
    <location>
        <begin position="132"/>
        <end position="257"/>
    </location>
</feature>
<evidence type="ECO:0000313" key="2">
    <source>
        <dbReference type="EMBL" id="KAF5705802.1"/>
    </source>
</evidence>
<accession>A0A8H5Y514</accession>
<feature type="compositionally biased region" description="Polar residues" evidence="1">
    <location>
        <begin position="188"/>
        <end position="202"/>
    </location>
</feature>
<dbReference type="AlphaFoldDB" id="A0A8H5Y514"/>
<dbReference type="Proteomes" id="UP000544331">
    <property type="component" value="Unassembled WGS sequence"/>
</dbReference>
<sequence length="351" mass="38313">MTTNLSQWHGASLHSHPVATESFASSGPVPPPYSGSVVDLPALPFPDIAQGVFEPDPSSSTLATEDSTSLYSCDDWVREPTSNACPYGNPLCPGGDECWALHPLGFETNPSSVYQSIPEAAQAISAQNTLCQPSASSGYPGSSVAEGSHLSNMRITYPPPPEPNQASARITPSLAPNQPFFSDIHASEQYTKSKTRTNNAAQSHRRKGASAKTRREKRRTPPRPSPRTKSAKPRAEDPCLPREKGSQINPPTGARTDSLEDLLSRLSPEEQYVVKERLKGTYWKHIRDGYKWKDLKSRSTLANVLSDLRKKHDVIQQILPSRQDPLAKASSSRNTQGPVEIPGNIYGLQDH</sequence>
<keyword evidence="3" id="KW-1185">Reference proteome</keyword>
<evidence type="ECO:0000313" key="3">
    <source>
        <dbReference type="Proteomes" id="UP000544331"/>
    </source>
</evidence>
<gene>
    <name evidence="2" type="ORF">FMUND_11904</name>
</gene>
<evidence type="ECO:0000256" key="1">
    <source>
        <dbReference type="SAM" id="MobiDB-lite"/>
    </source>
</evidence>
<comment type="caution">
    <text evidence="2">The sequence shown here is derived from an EMBL/GenBank/DDBJ whole genome shotgun (WGS) entry which is preliminary data.</text>
</comment>
<feature type="compositionally biased region" description="Basic residues" evidence="1">
    <location>
        <begin position="203"/>
        <end position="221"/>
    </location>
</feature>
<dbReference type="EMBL" id="JAAOAN010000469">
    <property type="protein sequence ID" value="KAF5705802.1"/>
    <property type="molecule type" value="Genomic_DNA"/>
</dbReference>
<protein>
    <submittedName>
        <fullName evidence="2">Uncharacterized protein</fullName>
    </submittedName>
</protein>
<proteinExistence type="predicted"/>
<feature type="compositionally biased region" description="Basic and acidic residues" evidence="1">
    <location>
        <begin position="233"/>
        <end position="245"/>
    </location>
</feature>
<dbReference type="OrthoDB" id="4987899at2759"/>
<organism evidence="2 3">
    <name type="scientific">Fusarium mundagurra</name>
    <dbReference type="NCBI Taxonomy" id="1567541"/>
    <lineage>
        <taxon>Eukaryota</taxon>
        <taxon>Fungi</taxon>
        <taxon>Dikarya</taxon>
        <taxon>Ascomycota</taxon>
        <taxon>Pezizomycotina</taxon>
        <taxon>Sordariomycetes</taxon>
        <taxon>Hypocreomycetidae</taxon>
        <taxon>Hypocreales</taxon>
        <taxon>Nectriaceae</taxon>
        <taxon>Fusarium</taxon>
        <taxon>Fusarium fujikuroi species complex</taxon>
    </lineage>
</organism>
<feature type="region of interest" description="Disordered" evidence="1">
    <location>
        <begin position="321"/>
        <end position="351"/>
    </location>
</feature>
<reference evidence="2 3" key="1">
    <citation type="submission" date="2020-05" db="EMBL/GenBank/DDBJ databases">
        <title>Identification and distribution of gene clusters putatively required for synthesis of sphingolipid metabolism inhibitors in phylogenetically diverse species of the filamentous fungus Fusarium.</title>
        <authorList>
            <person name="Kim H.-S."/>
            <person name="Busman M."/>
            <person name="Brown D.W."/>
            <person name="Divon H."/>
            <person name="Uhlig S."/>
            <person name="Proctor R.H."/>
        </authorList>
    </citation>
    <scope>NUCLEOTIDE SEQUENCE [LARGE SCALE GENOMIC DNA]</scope>
    <source>
        <strain evidence="2 3">NRRL 66235</strain>
    </source>
</reference>
<feature type="compositionally biased region" description="Polar residues" evidence="1">
    <location>
        <begin position="164"/>
        <end position="180"/>
    </location>
</feature>